<reference evidence="11" key="2">
    <citation type="journal article" date="2014" name="ISME J.">
        <title>Microbial stratification in low pH oxic and suboxic macroscopic growths along an acid mine drainage.</title>
        <authorList>
            <person name="Mendez-Garcia C."/>
            <person name="Mesa V."/>
            <person name="Sprenger R.R."/>
            <person name="Richter M."/>
            <person name="Diez M.S."/>
            <person name="Solano J."/>
            <person name="Bargiela R."/>
            <person name="Golyshina O.V."/>
            <person name="Manteca A."/>
            <person name="Ramos J.L."/>
            <person name="Gallego J.R."/>
            <person name="Llorente I."/>
            <person name="Martins Dos Santos V.A."/>
            <person name="Jensen O.N."/>
            <person name="Pelaez A.I."/>
            <person name="Sanchez J."/>
            <person name="Ferrer M."/>
        </authorList>
    </citation>
    <scope>NUCLEOTIDE SEQUENCE</scope>
</reference>
<dbReference type="CDD" id="cd02888">
    <property type="entry name" value="RNR_II_dimer"/>
    <property type="match status" value="1"/>
</dbReference>
<accession>T0Z0T1</accession>
<evidence type="ECO:0000256" key="2">
    <source>
        <dbReference type="ARBA" id="ARBA00007405"/>
    </source>
</evidence>
<name>T0Z0T1_9ZZZZ</name>
<dbReference type="PRINTS" id="PR01183">
    <property type="entry name" value="RIBORDTASEM1"/>
</dbReference>
<evidence type="ECO:0000256" key="3">
    <source>
        <dbReference type="ARBA" id="ARBA00012274"/>
    </source>
</evidence>
<comment type="cofactor">
    <cofactor evidence="1">
        <name>adenosylcob(III)alamin</name>
        <dbReference type="ChEBI" id="CHEBI:18408"/>
    </cofactor>
</comment>
<evidence type="ECO:0000256" key="9">
    <source>
        <dbReference type="ARBA" id="ARBA00047754"/>
    </source>
</evidence>
<reference evidence="11" key="1">
    <citation type="submission" date="2013-08" db="EMBL/GenBank/DDBJ databases">
        <authorList>
            <person name="Mendez C."/>
            <person name="Richter M."/>
            <person name="Ferrer M."/>
            <person name="Sanchez J."/>
        </authorList>
    </citation>
    <scope>NUCLEOTIDE SEQUENCE</scope>
</reference>
<dbReference type="Gene3D" id="3.20.70.20">
    <property type="match status" value="1"/>
</dbReference>
<dbReference type="GO" id="GO:0031419">
    <property type="term" value="F:cobalamin binding"/>
    <property type="evidence" value="ECO:0007669"/>
    <property type="project" value="UniProtKB-KW"/>
</dbReference>
<dbReference type="PANTHER" id="PTHR43371">
    <property type="entry name" value="VITAMIN B12-DEPENDENT RIBONUCLEOTIDE REDUCTASE"/>
    <property type="match status" value="1"/>
</dbReference>
<dbReference type="SUPFAM" id="SSF51998">
    <property type="entry name" value="PFL-like glycyl radical enzymes"/>
    <property type="match status" value="1"/>
</dbReference>
<evidence type="ECO:0000256" key="7">
    <source>
        <dbReference type="ARBA" id="ARBA00023157"/>
    </source>
</evidence>
<dbReference type="EMBL" id="AUZX01012553">
    <property type="protein sequence ID" value="EQD38908.1"/>
    <property type="molecule type" value="Genomic_DNA"/>
</dbReference>
<sequence length="475" mass="51837">MLDRRRESLSHFIWRTHYRDAQAVPPEQDIEGTWDRVARSVASIEPHSGPWQRSFRALLEGYRFLPAGRILAGAGVARQVTLANCFVMGLIDDSLPGIFEALKEGALTMQQGGGVGYDFSTLRPRGSGARTTGMIASGPVSFLRVWDAMCATLLSTGARRGAMMATLRCDHPDIEEFIAAKQAPGSLTHFNLSILITDAFMKAMRANAPWPLVFPRGADDTGTSDTLERPWSGSTAPVVCRIWKTVSARELWRQMCASAHRSAEPGVLFIDRVNAENNLGYAETLSATNPCAEEPLPPYGACNLGSLNLTAFVLDPFTSSARLDQSALRDCARGAVRFLDDVIEISGFPLPRQQLEAHRSRRIGLGITGLADALAMLGLRYDGEDARRVAAEMMRAVRDAAYQVSVDLARERGPFPLFDAQRYGSRPFIQRLPGSIQAAIRQHGIRNSHLLAVAPAGTISLLADNVSSGIEPIHR</sequence>
<evidence type="ECO:0000256" key="8">
    <source>
        <dbReference type="ARBA" id="ARBA00023285"/>
    </source>
</evidence>
<dbReference type="Pfam" id="PF02867">
    <property type="entry name" value="Ribonuc_red_lgC"/>
    <property type="match status" value="1"/>
</dbReference>
<dbReference type="AlphaFoldDB" id="T0Z0T1"/>
<proteinExistence type="inferred from homology"/>
<organism evidence="11">
    <name type="scientific">mine drainage metagenome</name>
    <dbReference type="NCBI Taxonomy" id="410659"/>
    <lineage>
        <taxon>unclassified sequences</taxon>
        <taxon>metagenomes</taxon>
        <taxon>ecological metagenomes</taxon>
    </lineage>
</organism>
<evidence type="ECO:0000256" key="6">
    <source>
        <dbReference type="ARBA" id="ARBA00023002"/>
    </source>
</evidence>
<feature type="domain" description="Ribonucleotide reductase large subunit C-terminal" evidence="10">
    <location>
        <begin position="84"/>
        <end position="473"/>
    </location>
</feature>
<dbReference type="EC" id="1.17.4.1" evidence="3"/>
<keyword evidence="6" id="KW-0560">Oxidoreductase</keyword>
<gene>
    <name evidence="11" type="ORF">B1A_17080</name>
</gene>
<dbReference type="PANTHER" id="PTHR43371:SF1">
    <property type="entry name" value="RIBONUCLEOSIDE-DIPHOSPHATE REDUCTASE"/>
    <property type="match status" value="1"/>
</dbReference>
<dbReference type="InterPro" id="IPR013344">
    <property type="entry name" value="RNR_NrdJ/NrdZ"/>
</dbReference>
<evidence type="ECO:0000256" key="4">
    <source>
        <dbReference type="ARBA" id="ARBA00022628"/>
    </source>
</evidence>
<keyword evidence="7" id="KW-1015">Disulfide bond</keyword>
<feature type="non-terminal residue" evidence="11">
    <location>
        <position position="475"/>
    </location>
</feature>
<dbReference type="GO" id="GO:0000166">
    <property type="term" value="F:nucleotide binding"/>
    <property type="evidence" value="ECO:0007669"/>
    <property type="project" value="UniProtKB-KW"/>
</dbReference>
<comment type="similarity">
    <text evidence="2">Belongs to the ribonucleoside diphosphate reductase class-2 family.</text>
</comment>
<keyword evidence="8" id="KW-0170">Cobalt</keyword>
<evidence type="ECO:0000256" key="1">
    <source>
        <dbReference type="ARBA" id="ARBA00001922"/>
    </source>
</evidence>
<keyword evidence="5" id="KW-0547">Nucleotide-binding</keyword>
<dbReference type="InterPro" id="IPR050862">
    <property type="entry name" value="RdRp_reductase_class-2"/>
</dbReference>
<keyword evidence="4" id="KW-0846">Cobalamin</keyword>
<evidence type="ECO:0000313" key="11">
    <source>
        <dbReference type="EMBL" id="EQD38908.1"/>
    </source>
</evidence>
<dbReference type="NCBIfam" id="TIGR02504">
    <property type="entry name" value="NrdJ_Z"/>
    <property type="match status" value="1"/>
</dbReference>
<dbReference type="InterPro" id="IPR000788">
    <property type="entry name" value="RNR_lg_C"/>
</dbReference>
<evidence type="ECO:0000256" key="5">
    <source>
        <dbReference type="ARBA" id="ARBA00022741"/>
    </source>
</evidence>
<protein>
    <recommendedName>
        <fullName evidence="3">ribonucleoside-diphosphate reductase</fullName>
        <ecNumber evidence="3">1.17.4.1</ecNumber>
    </recommendedName>
</protein>
<comment type="catalytic activity">
    <reaction evidence="9">
        <text>a 2'-deoxyribonucleoside 5'-diphosphate + [thioredoxin]-disulfide + H2O = a ribonucleoside 5'-diphosphate + [thioredoxin]-dithiol</text>
        <dbReference type="Rhea" id="RHEA:23252"/>
        <dbReference type="Rhea" id="RHEA-COMP:10698"/>
        <dbReference type="Rhea" id="RHEA-COMP:10700"/>
        <dbReference type="ChEBI" id="CHEBI:15377"/>
        <dbReference type="ChEBI" id="CHEBI:29950"/>
        <dbReference type="ChEBI" id="CHEBI:50058"/>
        <dbReference type="ChEBI" id="CHEBI:57930"/>
        <dbReference type="ChEBI" id="CHEBI:73316"/>
        <dbReference type="EC" id="1.17.4.1"/>
    </reaction>
</comment>
<dbReference type="GO" id="GO:0004748">
    <property type="term" value="F:ribonucleoside-diphosphate reductase activity, thioredoxin disulfide as acceptor"/>
    <property type="evidence" value="ECO:0007669"/>
    <property type="project" value="UniProtKB-EC"/>
</dbReference>
<evidence type="ECO:0000259" key="10">
    <source>
        <dbReference type="Pfam" id="PF02867"/>
    </source>
</evidence>
<comment type="caution">
    <text evidence="11">The sequence shown here is derived from an EMBL/GenBank/DDBJ whole genome shotgun (WGS) entry which is preliminary data.</text>
</comment>